<evidence type="ECO:0000313" key="2">
    <source>
        <dbReference type="EMBL" id="SUU97560.1"/>
    </source>
</evidence>
<accession>A0A0F5EV28</accession>
<dbReference type="Pfam" id="PF13455">
    <property type="entry name" value="MUG113"/>
    <property type="match status" value="1"/>
</dbReference>
<evidence type="ECO:0000259" key="1">
    <source>
        <dbReference type="SMART" id="SM00974"/>
    </source>
</evidence>
<gene>
    <name evidence="2" type="ORF">NCTC10926_00953</name>
</gene>
<organism evidence="2 3">
    <name type="scientific">Avibacterium paragallinarum</name>
    <name type="common">Haemophilus gallinarum</name>
    <dbReference type="NCBI Taxonomy" id="728"/>
    <lineage>
        <taxon>Bacteria</taxon>
        <taxon>Pseudomonadati</taxon>
        <taxon>Pseudomonadota</taxon>
        <taxon>Gammaproteobacteria</taxon>
        <taxon>Pasteurellales</taxon>
        <taxon>Pasteurellaceae</taxon>
        <taxon>Avibacterium</taxon>
    </lineage>
</organism>
<protein>
    <submittedName>
        <fullName evidence="2">T5orf172 domain</fullName>
    </submittedName>
</protein>
<dbReference type="Proteomes" id="UP000254620">
    <property type="component" value="Unassembled WGS sequence"/>
</dbReference>
<proteinExistence type="predicted"/>
<name>A0A0F5EV28_AVIPA</name>
<dbReference type="EMBL" id="UFSW01000001">
    <property type="protein sequence ID" value="SUU97560.1"/>
    <property type="molecule type" value="Genomic_DNA"/>
</dbReference>
<dbReference type="SMART" id="SM00974">
    <property type="entry name" value="T5orf172"/>
    <property type="match status" value="1"/>
</dbReference>
<reference evidence="2 3" key="1">
    <citation type="submission" date="2018-06" db="EMBL/GenBank/DDBJ databases">
        <authorList>
            <consortium name="Pathogen Informatics"/>
            <person name="Doyle S."/>
        </authorList>
    </citation>
    <scope>NUCLEOTIDE SEQUENCE [LARGE SCALE GENOMIC DNA]</scope>
    <source>
        <strain evidence="2 3">NCTC10926</strain>
    </source>
</reference>
<dbReference type="STRING" id="728.VY92_11895"/>
<evidence type="ECO:0000313" key="3">
    <source>
        <dbReference type="Proteomes" id="UP000254620"/>
    </source>
</evidence>
<feature type="domain" description="Bacteriophage T5 Orf172 DNA-binding" evidence="1">
    <location>
        <begin position="155"/>
        <end position="226"/>
    </location>
</feature>
<dbReference type="RefSeq" id="WP_046099008.1">
    <property type="nucleotide sequence ID" value="NZ_LAEN01000117.1"/>
</dbReference>
<dbReference type="AlphaFoldDB" id="A0A0F5EV28"/>
<dbReference type="InterPro" id="IPR018306">
    <property type="entry name" value="Phage_T5_Orf172_DNA-bd"/>
</dbReference>
<sequence>MSRLSIISEQNASIKMSSREIAELCEKRLSEILKDQLLMQAIEKGELPLQDAMCVGFTILQKFQECSAIACQNILKANEEQILSESQKSLDNINSFKQIAYVCEKLFSFYPFISKAFSDFQRTAFYLEAFGIWVTYPANHQDQKENSIFTYIVFNPKSNLIKIGKSISPKKRIRTLETQAGAHFEVLALIHGDEESKLHKKFDKYRTIGEWFLDEQGEIRAFAMSLGAEKK</sequence>